<keyword evidence="2" id="KW-1133">Transmembrane helix</keyword>
<dbReference type="AlphaFoldDB" id="A0AAU1ZPU1"/>
<organism evidence="3">
    <name type="scientific">Streptomyces sp. NBC_00093</name>
    <dbReference type="NCBI Taxonomy" id="2975649"/>
    <lineage>
        <taxon>Bacteria</taxon>
        <taxon>Bacillati</taxon>
        <taxon>Actinomycetota</taxon>
        <taxon>Actinomycetes</taxon>
        <taxon>Kitasatosporales</taxon>
        <taxon>Streptomycetaceae</taxon>
        <taxon>Streptomyces</taxon>
    </lineage>
</organism>
<keyword evidence="2" id="KW-0472">Membrane</keyword>
<name>A0AAU1ZPU1_9ACTN</name>
<dbReference type="EMBL" id="CP108222">
    <property type="protein sequence ID" value="WTT14027.1"/>
    <property type="molecule type" value="Genomic_DNA"/>
</dbReference>
<feature type="region of interest" description="Disordered" evidence="1">
    <location>
        <begin position="1"/>
        <end position="21"/>
    </location>
</feature>
<feature type="transmembrane region" description="Helical" evidence="2">
    <location>
        <begin position="29"/>
        <end position="49"/>
    </location>
</feature>
<feature type="transmembrane region" description="Helical" evidence="2">
    <location>
        <begin position="69"/>
        <end position="87"/>
    </location>
</feature>
<sequence>MSTTPSSATPSSATPAPTRSIRSAPSRAAAAEWLIAGTVAAIIAAALIALVSRAAGASDDFEPLQPGPYVTFTVLGIIIGAVGWAVIRRWSARPRALLSWLVPAVVVISFVPDLLMLVSDYIPHADAAGIIGLVLMHVAVAAVAVAAYHRALPLYDTPRS</sequence>
<evidence type="ECO:0000256" key="2">
    <source>
        <dbReference type="SAM" id="Phobius"/>
    </source>
</evidence>
<keyword evidence="2" id="KW-0812">Transmembrane</keyword>
<reference evidence="3" key="1">
    <citation type="submission" date="2022-10" db="EMBL/GenBank/DDBJ databases">
        <title>The complete genomes of actinobacterial strains from the NBC collection.</title>
        <authorList>
            <person name="Joergensen T.S."/>
            <person name="Alvarez Arevalo M."/>
            <person name="Sterndorff E.B."/>
            <person name="Faurdal D."/>
            <person name="Vuksanovic O."/>
            <person name="Mourched A.-S."/>
            <person name="Charusanti P."/>
            <person name="Shaw S."/>
            <person name="Blin K."/>
            <person name="Weber T."/>
        </authorList>
    </citation>
    <scope>NUCLEOTIDE SEQUENCE</scope>
    <source>
        <strain evidence="3">NBC_00093</strain>
    </source>
</reference>
<dbReference type="InterPro" id="IPR045713">
    <property type="entry name" value="DUF6069"/>
</dbReference>
<protein>
    <submittedName>
        <fullName evidence="3">DUF6069 family protein</fullName>
    </submittedName>
</protein>
<dbReference type="Pfam" id="PF19545">
    <property type="entry name" value="DUF6069"/>
    <property type="match status" value="1"/>
</dbReference>
<evidence type="ECO:0000256" key="1">
    <source>
        <dbReference type="SAM" id="MobiDB-lite"/>
    </source>
</evidence>
<feature type="transmembrane region" description="Helical" evidence="2">
    <location>
        <begin position="127"/>
        <end position="149"/>
    </location>
</feature>
<feature type="transmembrane region" description="Helical" evidence="2">
    <location>
        <begin position="96"/>
        <end position="115"/>
    </location>
</feature>
<proteinExistence type="predicted"/>
<accession>A0AAU1ZPU1</accession>
<evidence type="ECO:0000313" key="3">
    <source>
        <dbReference type="EMBL" id="WTT14027.1"/>
    </source>
</evidence>
<gene>
    <name evidence="3" type="ORF">OHA22_00080</name>
</gene>